<feature type="region of interest" description="Disordered" evidence="1">
    <location>
        <begin position="22"/>
        <end position="77"/>
    </location>
</feature>
<gene>
    <name evidence="2" type="ORF">Celaphus_00016812</name>
</gene>
<dbReference type="EMBL" id="MKHE01000030">
    <property type="protein sequence ID" value="OWK00781.1"/>
    <property type="molecule type" value="Genomic_DNA"/>
</dbReference>
<keyword evidence="3" id="KW-1185">Reference proteome</keyword>
<evidence type="ECO:0000256" key="1">
    <source>
        <dbReference type="SAM" id="MobiDB-lite"/>
    </source>
</evidence>
<proteinExistence type="predicted"/>
<dbReference type="Proteomes" id="UP000242450">
    <property type="component" value="Chromosome 30"/>
</dbReference>
<feature type="compositionally biased region" description="Basic and acidic residues" evidence="1">
    <location>
        <begin position="66"/>
        <end position="77"/>
    </location>
</feature>
<accession>A0A212C452</accession>
<organism evidence="2 3">
    <name type="scientific">Cervus elaphus hippelaphus</name>
    <name type="common">European red deer</name>
    <dbReference type="NCBI Taxonomy" id="46360"/>
    <lineage>
        <taxon>Eukaryota</taxon>
        <taxon>Metazoa</taxon>
        <taxon>Chordata</taxon>
        <taxon>Craniata</taxon>
        <taxon>Vertebrata</taxon>
        <taxon>Euteleostomi</taxon>
        <taxon>Mammalia</taxon>
        <taxon>Eutheria</taxon>
        <taxon>Laurasiatheria</taxon>
        <taxon>Artiodactyla</taxon>
        <taxon>Ruminantia</taxon>
        <taxon>Pecora</taxon>
        <taxon>Cervidae</taxon>
        <taxon>Cervinae</taxon>
        <taxon>Cervus</taxon>
    </lineage>
</organism>
<sequence>MANIEREWQGYYLQMHPDGALDGTKDDSTNSSYTSADAGRASRTIPSHKHSDRRSTCRGLRGSHGVGREEETGTQAELKKSFRKLEKKQLMDKIQHLADNTRQRVQDLPGFQNWSTVYLMMDVCGTSRRGTRDISIWFHLFKM</sequence>
<comment type="caution">
    <text evidence="2">The sequence shown here is derived from an EMBL/GenBank/DDBJ whole genome shotgun (WGS) entry which is preliminary data.</text>
</comment>
<reference evidence="2 3" key="1">
    <citation type="journal article" date="2018" name="Mol. Genet. Genomics">
        <title>The red deer Cervus elaphus genome CerEla1.0: sequencing, annotating, genes, and chromosomes.</title>
        <authorList>
            <person name="Bana N.A."/>
            <person name="Nyiri A."/>
            <person name="Nagy J."/>
            <person name="Frank K."/>
            <person name="Nagy T."/>
            <person name="Steger V."/>
            <person name="Schiller M."/>
            <person name="Lakatos P."/>
            <person name="Sugar L."/>
            <person name="Horn P."/>
            <person name="Barta E."/>
            <person name="Orosz L."/>
        </authorList>
    </citation>
    <scope>NUCLEOTIDE SEQUENCE [LARGE SCALE GENOMIC DNA]</scope>
    <source>
        <strain evidence="2">Hungarian</strain>
    </source>
</reference>
<evidence type="ECO:0000313" key="2">
    <source>
        <dbReference type="EMBL" id="OWK00781.1"/>
    </source>
</evidence>
<dbReference type="Gene3D" id="6.20.90.30">
    <property type="match status" value="1"/>
</dbReference>
<evidence type="ECO:0000313" key="3">
    <source>
        <dbReference type="Proteomes" id="UP000242450"/>
    </source>
</evidence>
<dbReference type="AlphaFoldDB" id="A0A212C452"/>
<protein>
    <submittedName>
        <fullName evidence="2">Uncharacterized protein</fullName>
    </submittedName>
</protein>
<name>A0A212C452_CEREH</name>